<evidence type="ECO:0000256" key="3">
    <source>
        <dbReference type="ARBA" id="ARBA00006220"/>
    </source>
</evidence>
<keyword evidence="7" id="KW-0378">Hydrolase</keyword>
<gene>
    <name evidence="11" type="ORF">ONB1V03_LOCUS11866</name>
</gene>
<dbReference type="EMBL" id="OC923991">
    <property type="protein sequence ID" value="CAD7655222.1"/>
    <property type="molecule type" value="Genomic_DNA"/>
</dbReference>
<evidence type="ECO:0000313" key="12">
    <source>
        <dbReference type="Proteomes" id="UP000728032"/>
    </source>
</evidence>
<dbReference type="GO" id="GO:0006796">
    <property type="term" value="P:phosphate-containing compound metabolic process"/>
    <property type="evidence" value="ECO:0007669"/>
    <property type="project" value="InterPro"/>
</dbReference>
<dbReference type="Proteomes" id="UP000728032">
    <property type="component" value="Unassembled WGS sequence"/>
</dbReference>
<dbReference type="PANTHER" id="PTHR10286">
    <property type="entry name" value="INORGANIC PYROPHOSPHATASE"/>
    <property type="match status" value="1"/>
</dbReference>
<dbReference type="GO" id="GO:0000287">
    <property type="term" value="F:magnesium ion binding"/>
    <property type="evidence" value="ECO:0007669"/>
    <property type="project" value="InterPro"/>
</dbReference>
<sequence length="270" mass="30750">KGSGEPLSPWHDIPLFADEGNRIYNMVVEIPRWTNAKMEIATKEPLNPVKQDIKSDKLRYVRNCFPHKGYIWNYGAIPQTWEDPKHLDEATGCKGDNDPIDVIEIGSRVALRGEVIQIKVLGVMALIDEGETDWKVIGIDVRDALADQLNDIQDVEMLLPGLIRATHEWFKIYKIPDGKPPNEFAFNGEPKNREFAEKTIAETHKYWKELIATSSAEELVLKNTTLNNSSKIDNQNAVEIINQRQESAKSVPKPIDDQTAIDKWYYITLP</sequence>
<evidence type="ECO:0000256" key="1">
    <source>
        <dbReference type="ARBA" id="ARBA00001946"/>
    </source>
</evidence>
<dbReference type="SUPFAM" id="SSF50324">
    <property type="entry name" value="Inorganic pyrophosphatase"/>
    <property type="match status" value="1"/>
</dbReference>
<comment type="cofactor">
    <cofactor evidence="1">
        <name>Mg(2+)</name>
        <dbReference type="ChEBI" id="CHEBI:18420"/>
    </cofactor>
</comment>
<accession>A0A7R9M7T1</accession>
<evidence type="ECO:0000256" key="8">
    <source>
        <dbReference type="ARBA" id="ARBA00022842"/>
    </source>
</evidence>
<reference evidence="11" key="1">
    <citation type="submission" date="2020-11" db="EMBL/GenBank/DDBJ databases">
        <authorList>
            <person name="Tran Van P."/>
        </authorList>
    </citation>
    <scope>NUCLEOTIDE SEQUENCE</scope>
</reference>
<evidence type="ECO:0000256" key="6">
    <source>
        <dbReference type="ARBA" id="ARBA00022723"/>
    </source>
</evidence>
<dbReference type="GO" id="GO:0005737">
    <property type="term" value="C:cytoplasm"/>
    <property type="evidence" value="ECO:0007669"/>
    <property type="project" value="UniProtKB-SubCell"/>
</dbReference>
<name>A0A7R9M7T1_9ACAR</name>
<evidence type="ECO:0000256" key="2">
    <source>
        <dbReference type="ARBA" id="ARBA00004496"/>
    </source>
</evidence>
<dbReference type="Gene3D" id="3.90.80.10">
    <property type="entry name" value="Inorganic pyrophosphatase"/>
    <property type="match status" value="1"/>
</dbReference>
<feature type="non-terminal residue" evidence="11">
    <location>
        <position position="1"/>
    </location>
</feature>
<keyword evidence="8" id="KW-0460">Magnesium</keyword>
<dbReference type="Pfam" id="PF00719">
    <property type="entry name" value="Pyrophosphatase"/>
    <property type="match status" value="1"/>
</dbReference>
<comment type="subcellular location">
    <subcellularLocation>
        <location evidence="2">Cytoplasm</location>
    </subcellularLocation>
</comment>
<dbReference type="PROSITE" id="PS00387">
    <property type="entry name" value="PPASE"/>
    <property type="match status" value="1"/>
</dbReference>
<keyword evidence="6" id="KW-0479">Metal-binding</keyword>
<evidence type="ECO:0000256" key="5">
    <source>
        <dbReference type="ARBA" id="ARBA00022490"/>
    </source>
</evidence>
<evidence type="ECO:0000256" key="7">
    <source>
        <dbReference type="ARBA" id="ARBA00022801"/>
    </source>
</evidence>
<comment type="similarity">
    <text evidence="3">Belongs to the PPase family.</text>
</comment>
<evidence type="ECO:0000256" key="10">
    <source>
        <dbReference type="ARBA" id="ARBA00040300"/>
    </source>
</evidence>
<dbReference type="AlphaFoldDB" id="A0A7R9M7T1"/>
<dbReference type="CDD" id="cd00412">
    <property type="entry name" value="pyrophosphatase"/>
    <property type="match status" value="1"/>
</dbReference>
<dbReference type="EC" id="3.6.1.1" evidence="4"/>
<dbReference type="InterPro" id="IPR036649">
    <property type="entry name" value="Pyrophosphatase_sf"/>
</dbReference>
<dbReference type="FunFam" id="3.90.80.10:FF:000004">
    <property type="entry name" value="Inorganic pyrophosphatase"/>
    <property type="match status" value="1"/>
</dbReference>
<keyword evidence="5" id="KW-0963">Cytoplasm</keyword>
<evidence type="ECO:0000256" key="9">
    <source>
        <dbReference type="ARBA" id="ARBA00032535"/>
    </source>
</evidence>
<protein>
    <recommendedName>
        <fullName evidence="10">Inorganic pyrophosphatase</fullName>
        <ecNumber evidence="4">3.6.1.1</ecNumber>
    </recommendedName>
    <alternativeName>
        <fullName evidence="9">Pyrophosphate phospho-hydrolase</fullName>
    </alternativeName>
</protein>
<dbReference type="OrthoDB" id="1608002at2759"/>
<dbReference type="EMBL" id="CAJPVJ010009166">
    <property type="protein sequence ID" value="CAG2172409.1"/>
    <property type="molecule type" value="Genomic_DNA"/>
</dbReference>
<keyword evidence="12" id="KW-1185">Reference proteome</keyword>
<proteinExistence type="inferred from homology"/>
<evidence type="ECO:0000256" key="4">
    <source>
        <dbReference type="ARBA" id="ARBA00012146"/>
    </source>
</evidence>
<organism evidence="11">
    <name type="scientific">Oppiella nova</name>
    <dbReference type="NCBI Taxonomy" id="334625"/>
    <lineage>
        <taxon>Eukaryota</taxon>
        <taxon>Metazoa</taxon>
        <taxon>Ecdysozoa</taxon>
        <taxon>Arthropoda</taxon>
        <taxon>Chelicerata</taxon>
        <taxon>Arachnida</taxon>
        <taxon>Acari</taxon>
        <taxon>Acariformes</taxon>
        <taxon>Sarcoptiformes</taxon>
        <taxon>Oribatida</taxon>
        <taxon>Brachypylina</taxon>
        <taxon>Oppioidea</taxon>
        <taxon>Oppiidae</taxon>
        <taxon>Oppiella</taxon>
    </lineage>
</organism>
<evidence type="ECO:0000313" key="11">
    <source>
        <dbReference type="EMBL" id="CAD7655222.1"/>
    </source>
</evidence>
<dbReference type="GO" id="GO:0004427">
    <property type="term" value="F:inorganic diphosphate phosphatase activity"/>
    <property type="evidence" value="ECO:0007669"/>
    <property type="project" value="UniProtKB-EC"/>
</dbReference>
<dbReference type="InterPro" id="IPR008162">
    <property type="entry name" value="Pyrophosphatase"/>
</dbReference>